<dbReference type="EMBL" id="JAODUP010000003">
    <property type="protein sequence ID" value="KAK2170265.1"/>
    <property type="molecule type" value="Genomic_DNA"/>
</dbReference>
<evidence type="ECO:0000256" key="2">
    <source>
        <dbReference type="ARBA" id="ARBA00008044"/>
    </source>
</evidence>
<comment type="similarity">
    <text evidence="2">Belongs to the THOC5 family.</text>
</comment>
<feature type="coiled-coil region" evidence="4">
    <location>
        <begin position="210"/>
        <end position="240"/>
    </location>
</feature>
<feature type="compositionally biased region" description="Basic and acidic residues" evidence="5">
    <location>
        <begin position="1"/>
        <end position="15"/>
    </location>
</feature>
<feature type="compositionally biased region" description="Basic and acidic residues" evidence="5">
    <location>
        <begin position="340"/>
        <end position="362"/>
    </location>
</feature>
<keyword evidence="3" id="KW-0539">Nucleus</keyword>
<protein>
    <recommendedName>
        <fullName evidence="8">THO complex subunit 5 homolog</fullName>
    </recommendedName>
</protein>
<organism evidence="6 7">
    <name type="scientific">Paralvinella palmiformis</name>
    <dbReference type="NCBI Taxonomy" id="53620"/>
    <lineage>
        <taxon>Eukaryota</taxon>
        <taxon>Metazoa</taxon>
        <taxon>Spiralia</taxon>
        <taxon>Lophotrochozoa</taxon>
        <taxon>Annelida</taxon>
        <taxon>Polychaeta</taxon>
        <taxon>Sedentaria</taxon>
        <taxon>Canalipalpata</taxon>
        <taxon>Terebellida</taxon>
        <taxon>Terebelliformia</taxon>
        <taxon>Alvinellidae</taxon>
        <taxon>Paralvinella</taxon>
    </lineage>
</organism>
<dbReference type="GO" id="GO:0000445">
    <property type="term" value="C:THO complex part of transcription export complex"/>
    <property type="evidence" value="ECO:0007669"/>
    <property type="project" value="TreeGrafter"/>
</dbReference>
<dbReference type="PANTHER" id="PTHR13375">
    <property type="entry name" value="FMS INTERACTING PROTEIN"/>
    <property type="match status" value="1"/>
</dbReference>
<gene>
    <name evidence="6" type="ORF">LSH36_3g00054</name>
</gene>
<evidence type="ECO:0000313" key="7">
    <source>
        <dbReference type="Proteomes" id="UP001208570"/>
    </source>
</evidence>
<feature type="compositionally biased region" description="Acidic residues" evidence="5">
    <location>
        <begin position="328"/>
        <end position="339"/>
    </location>
</feature>
<evidence type="ECO:0000256" key="5">
    <source>
        <dbReference type="SAM" id="MobiDB-lite"/>
    </source>
</evidence>
<evidence type="ECO:0000256" key="3">
    <source>
        <dbReference type="ARBA" id="ARBA00023242"/>
    </source>
</evidence>
<dbReference type="GO" id="GO:0003729">
    <property type="term" value="F:mRNA binding"/>
    <property type="evidence" value="ECO:0007669"/>
    <property type="project" value="TreeGrafter"/>
</dbReference>
<keyword evidence="4" id="KW-0175">Coiled coil</keyword>
<dbReference type="AlphaFoldDB" id="A0AAD9KGC7"/>
<comment type="caution">
    <text evidence="6">The sequence shown here is derived from an EMBL/GenBank/DDBJ whole genome shotgun (WGS) entry which is preliminary data.</text>
</comment>
<dbReference type="InterPro" id="IPR019163">
    <property type="entry name" value="THO_Thoc5"/>
</dbReference>
<proteinExistence type="inferred from homology"/>
<name>A0AAD9KGC7_9ANNE</name>
<dbReference type="Proteomes" id="UP001208570">
    <property type="component" value="Unassembled WGS sequence"/>
</dbReference>
<keyword evidence="7" id="KW-1185">Reference proteome</keyword>
<reference evidence="6" key="1">
    <citation type="journal article" date="2023" name="Mol. Biol. Evol.">
        <title>Third-Generation Sequencing Reveals the Adaptive Role of the Epigenome in Three Deep-Sea Polychaetes.</title>
        <authorList>
            <person name="Perez M."/>
            <person name="Aroh O."/>
            <person name="Sun Y."/>
            <person name="Lan Y."/>
            <person name="Juniper S.K."/>
            <person name="Young C.R."/>
            <person name="Angers B."/>
            <person name="Qian P.Y."/>
        </authorList>
    </citation>
    <scope>NUCLEOTIDE SEQUENCE</scope>
    <source>
        <strain evidence="6">P08H-3</strain>
    </source>
</reference>
<evidence type="ECO:0008006" key="8">
    <source>
        <dbReference type="Google" id="ProtNLM"/>
    </source>
</evidence>
<evidence type="ECO:0000256" key="4">
    <source>
        <dbReference type="SAM" id="Coils"/>
    </source>
</evidence>
<dbReference type="GO" id="GO:0006406">
    <property type="term" value="P:mRNA export from nucleus"/>
    <property type="evidence" value="ECO:0007669"/>
    <property type="project" value="TreeGrafter"/>
</dbReference>
<evidence type="ECO:0000256" key="1">
    <source>
        <dbReference type="ARBA" id="ARBA00004123"/>
    </source>
</evidence>
<dbReference type="PANTHER" id="PTHR13375:SF3">
    <property type="entry name" value="THO COMPLEX SUBUNIT 5 HOMOLOG"/>
    <property type="match status" value="1"/>
</dbReference>
<accession>A0AAD9KGC7</accession>
<comment type="subcellular location">
    <subcellularLocation>
        <location evidence="1">Nucleus</location>
    </subcellularLocation>
</comment>
<feature type="compositionally biased region" description="Polar residues" evidence="5">
    <location>
        <begin position="29"/>
        <end position="45"/>
    </location>
</feature>
<evidence type="ECO:0000313" key="6">
    <source>
        <dbReference type="EMBL" id="KAK2170265.1"/>
    </source>
</evidence>
<feature type="region of interest" description="Disordered" evidence="5">
    <location>
        <begin position="325"/>
        <end position="362"/>
    </location>
</feature>
<dbReference type="Pfam" id="PF09766">
    <property type="entry name" value="FmiP_Thoc5"/>
    <property type="match status" value="1"/>
</dbReference>
<sequence length="699" mass="80482">MSTKESKVKESTAKERKNRHTIKTEKSEVQSGSDHNKTQTMSSLWSGDAHPTKGCAIFYHEENAVEKQSPEQDLALHKTASDELRSVMMEINKLKSTDDPDKVKKIEELCIHGTLQFVTLRKLNRMAHFRCKKSRDKTNQAKKAIDQQHLRLQNLLYEVMHLQKEITKCLEFKSKDEDINLVPVDEFYKEAPKSISRPDSTLEDQHQMTLARLEWELEQRKRLSEMLKEAQGNKDVIVNETKAKQEYLESLQPKLNSILQATKPVQDYLEMPFDEIREQQMIAMYLPQPLYVLYMQASAYKDACDKNMTVSISGDIDVAKAMESTSIEIEEESDSDNEDSEKPKEIRCRRNTSSDKTEEKKQKILKKHPLSVQILLKCKDGSSLQLSFFHLVVLKIVTVNVKLILGPTNMGSAVCIGDLLSPDSLLSCLYPDDMGNDTPNKSNNYALKKIGLGEFNTYITEVGRPYHWVQWLCGLQFLNISERMTRPQLSLSQAHMEGTIKRLRHRVKARISLQQQLSLLERGQVPVVVEYTHLTPAKISSRLINWKRSTYDDFLALPYTQELISTGLANDTDMYFIGTMERGSAKMLIQVVIGQDYPNMAPLFALSLQWKHERRNLNDENIRRVDGVFSGIAYMRREMEAEVNMYHSELVTGKSHDQLLTNQIQRLLMCLDVYVESEGGPNRAKPYRYNPQMGFFSHR</sequence>
<feature type="region of interest" description="Disordered" evidence="5">
    <location>
        <begin position="1"/>
        <end position="46"/>
    </location>
</feature>